<evidence type="ECO:0000313" key="2">
    <source>
        <dbReference type="Proteomes" id="UP000785679"/>
    </source>
</evidence>
<gene>
    <name evidence="1" type="ORF">FGO68_gene14778</name>
</gene>
<sequence length="69" mass="8334">MAFNLLGTHLLSLLRPIYRLYFPRRPYHKQCNFIFVKPWSLTPAIICCFHTRFSNNLTISVWRGRRLHT</sequence>
<protein>
    <submittedName>
        <fullName evidence="1">Uncharacterized protein</fullName>
    </submittedName>
</protein>
<proteinExistence type="predicted"/>
<reference evidence="1" key="1">
    <citation type="submission" date="2019-06" db="EMBL/GenBank/DDBJ databases">
        <authorList>
            <person name="Zheng W."/>
        </authorList>
    </citation>
    <scope>NUCLEOTIDE SEQUENCE</scope>
    <source>
        <strain evidence="1">QDHG01</strain>
    </source>
</reference>
<evidence type="ECO:0000313" key="1">
    <source>
        <dbReference type="EMBL" id="TNV87831.1"/>
    </source>
</evidence>
<name>A0A8J8TAY7_HALGN</name>
<accession>A0A8J8TAY7</accession>
<comment type="caution">
    <text evidence="1">The sequence shown here is derived from an EMBL/GenBank/DDBJ whole genome shotgun (WGS) entry which is preliminary data.</text>
</comment>
<keyword evidence="2" id="KW-1185">Reference proteome</keyword>
<dbReference type="Proteomes" id="UP000785679">
    <property type="component" value="Unassembled WGS sequence"/>
</dbReference>
<dbReference type="AlphaFoldDB" id="A0A8J8TAY7"/>
<dbReference type="EMBL" id="RRYP01000202">
    <property type="protein sequence ID" value="TNV87831.1"/>
    <property type="molecule type" value="Genomic_DNA"/>
</dbReference>
<organism evidence="1 2">
    <name type="scientific">Halteria grandinella</name>
    <dbReference type="NCBI Taxonomy" id="5974"/>
    <lineage>
        <taxon>Eukaryota</taxon>
        <taxon>Sar</taxon>
        <taxon>Alveolata</taxon>
        <taxon>Ciliophora</taxon>
        <taxon>Intramacronucleata</taxon>
        <taxon>Spirotrichea</taxon>
        <taxon>Stichotrichia</taxon>
        <taxon>Sporadotrichida</taxon>
        <taxon>Halteriidae</taxon>
        <taxon>Halteria</taxon>
    </lineage>
</organism>